<proteinExistence type="predicted"/>
<dbReference type="AlphaFoldDB" id="K0SZ47"/>
<feature type="region of interest" description="Disordered" evidence="1">
    <location>
        <begin position="26"/>
        <end position="45"/>
    </location>
</feature>
<keyword evidence="3" id="KW-1185">Reference proteome</keyword>
<name>K0SZ47_THAOC</name>
<accession>K0SZ47</accession>
<protein>
    <submittedName>
        <fullName evidence="2">Uncharacterized protein</fullName>
    </submittedName>
</protein>
<comment type="caution">
    <text evidence="2">The sequence shown here is derived from an EMBL/GenBank/DDBJ whole genome shotgun (WGS) entry which is preliminary data.</text>
</comment>
<feature type="region of interest" description="Disordered" evidence="1">
    <location>
        <begin position="1"/>
        <end position="21"/>
    </location>
</feature>
<gene>
    <name evidence="2" type="ORF">THAOC_06894</name>
</gene>
<evidence type="ECO:0000313" key="3">
    <source>
        <dbReference type="Proteomes" id="UP000266841"/>
    </source>
</evidence>
<dbReference type="Proteomes" id="UP000266841">
    <property type="component" value="Unassembled WGS sequence"/>
</dbReference>
<evidence type="ECO:0000256" key="1">
    <source>
        <dbReference type="SAM" id="MobiDB-lite"/>
    </source>
</evidence>
<feature type="non-terminal residue" evidence="2">
    <location>
        <position position="69"/>
    </location>
</feature>
<dbReference type="EMBL" id="AGNL01006972">
    <property type="protein sequence ID" value="EJK71643.1"/>
    <property type="molecule type" value="Genomic_DNA"/>
</dbReference>
<reference evidence="2 3" key="1">
    <citation type="journal article" date="2012" name="Genome Biol.">
        <title>Genome and low-iron response of an oceanic diatom adapted to chronic iron limitation.</title>
        <authorList>
            <person name="Lommer M."/>
            <person name="Specht M."/>
            <person name="Roy A.S."/>
            <person name="Kraemer L."/>
            <person name="Andreson R."/>
            <person name="Gutowska M.A."/>
            <person name="Wolf J."/>
            <person name="Bergner S.V."/>
            <person name="Schilhabel M.B."/>
            <person name="Klostermeier U.C."/>
            <person name="Beiko R.G."/>
            <person name="Rosenstiel P."/>
            <person name="Hippler M."/>
            <person name="Laroche J."/>
        </authorList>
    </citation>
    <scope>NUCLEOTIDE SEQUENCE [LARGE SCALE GENOMIC DNA]</scope>
    <source>
        <strain evidence="2 3">CCMP1005</strain>
    </source>
</reference>
<organism evidence="2 3">
    <name type="scientific">Thalassiosira oceanica</name>
    <name type="common">Marine diatom</name>
    <dbReference type="NCBI Taxonomy" id="159749"/>
    <lineage>
        <taxon>Eukaryota</taxon>
        <taxon>Sar</taxon>
        <taxon>Stramenopiles</taxon>
        <taxon>Ochrophyta</taxon>
        <taxon>Bacillariophyta</taxon>
        <taxon>Coscinodiscophyceae</taxon>
        <taxon>Thalassiosirophycidae</taxon>
        <taxon>Thalassiosirales</taxon>
        <taxon>Thalassiosiraceae</taxon>
        <taxon>Thalassiosira</taxon>
    </lineage>
</organism>
<sequence>MSSPDNKRRSLLSTDEEERSVRSILETARSIDAGSSDASLAGGDRHDPVTVAALSAMGGGSTRSASGVL</sequence>
<evidence type="ECO:0000313" key="2">
    <source>
        <dbReference type="EMBL" id="EJK71643.1"/>
    </source>
</evidence>